<dbReference type="GO" id="GO:0008270">
    <property type="term" value="F:zinc ion binding"/>
    <property type="evidence" value="ECO:0007669"/>
    <property type="project" value="UniProtKB-KW"/>
</dbReference>
<dbReference type="InterPro" id="IPR036236">
    <property type="entry name" value="Znf_C2H2_sf"/>
</dbReference>
<name>A0A1E4SWG9_9ASCO</name>
<keyword evidence="1" id="KW-0479">Metal-binding</keyword>
<feature type="domain" description="C2H2-type" evidence="3">
    <location>
        <begin position="190"/>
        <end position="212"/>
    </location>
</feature>
<accession>A0A1E4SWG9</accession>
<protein>
    <recommendedName>
        <fullName evidence="3">C2H2-type domain-containing protein</fullName>
    </recommendedName>
</protein>
<keyword evidence="1" id="KW-0863">Zinc-finger</keyword>
<dbReference type="Proteomes" id="UP000094801">
    <property type="component" value="Unassembled WGS sequence"/>
</dbReference>
<keyword evidence="2" id="KW-0812">Transmembrane</keyword>
<dbReference type="PROSITE" id="PS00028">
    <property type="entry name" value="ZINC_FINGER_C2H2_1"/>
    <property type="match status" value="1"/>
</dbReference>
<feature type="transmembrane region" description="Helical" evidence="2">
    <location>
        <begin position="251"/>
        <end position="272"/>
    </location>
</feature>
<organism evidence="4 5">
    <name type="scientific">[Candida] arabinofermentans NRRL YB-2248</name>
    <dbReference type="NCBI Taxonomy" id="983967"/>
    <lineage>
        <taxon>Eukaryota</taxon>
        <taxon>Fungi</taxon>
        <taxon>Dikarya</taxon>
        <taxon>Ascomycota</taxon>
        <taxon>Saccharomycotina</taxon>
        <taxon>Pichiomycetes</taxon>
        <taxon>Pichiales</taxon>
        <taxon>Pichiaceae</taxon>
        <taxon>Ogataea</taxon>
        <taxon>Ogataea/Candida clade</taxon>
    </lineage>
</organism>
<dbReference type="SUPFAM" id="SSF57667">
    <property type="entry name" value="beta-beta-alpha zinc fingers"/>
    <property type="match status" value="1"/>
</dbReference>
<keyword evidence="2" id="KW-0472">Membrane</keyword>
<evidence type="ECO:0000313" key="5">
    <source>
        <dbReference type="Proteomes" id="UP000094801"/>
    </source>
</evidence>
<dbReference type="EMBL" id="KV453860">
    <property type="protein sequence ID" value="ODV83845.1"/>
    <property type="molecule type" value="Genomic_DNA"/>
</dbReference>
<reference evidence="5" key="1">
    <citation type="submission" date="2016-04" db="EMBL/GenBank/DDBJ databases">
        <title>Comparative genomics of biotechnologically important yeasts.</title>
        <authorList>
            <consortium name="DOE Joint Genome Institute"/>
            <person name="Riley R."/>
            <person name="Haridas S."/>
            <person name="Wolfe K.H."/>
            <person name="Lopes M.R."/>
            <person name="Hittinger C.T."/>
            <person name="Goker M."/>
            <person name="Salamov A."/>
            <person name="Wisecaver J."/>
            <person name="Long T.M."/>
            <person name="Aerts A.L."/>
            <person name="Barry K."/>
            <person name="Choi C."/>
            <person name="Clum A."/>
            <person name="Coughlan A.Y."/>
            <person name="Deshpande S."/>
            <person name="Douglass A.P."/>
            <person name="Hanson S.J."/>
            <person name="Klenk H.-P."/>
            <person name="Labutti K."/>
            <person name="Lapidus A."/>
            <person name="Lindquist E."/>
            <person name="Lipzen A."/>
            <person name="Meier-Kolthoff J.P."/>
            <person name="Ohm R.A."/>
            <person name="Otillar R.P."/>
            <person name="Pangilinan J."/>
            <person name="Peng Y."/>
            <person name="Rokas A."/>
            <person name="Rosa C.A."/>
            <person name="Scheuner C."/>
            <person name="Sibirny A.A."/>
            <person name="Slot J.C."/>
            <person name="Stielow J.B."/>
            <person name="Sun H."/>
            <person name="Kurtzman C.P."/>
            <person name="Blackwell M."/>
            <person name="Grigoriev I.V."/>
            <person name="Jeffries T.W."/>
        </authorList>
    </citation>
    <scope>NUCLEOTIDE SEQUENCE [LARGE SCALE GENOMIC DNA]</scope>
    <source>
        <strain evidence="5">NRRL YB-2248</strain>
    </source>
</reference>
<dbReference type="PROSITE" id="PS50157">
    <property type="entry name" value="ZINC_FINGER_C2H2_2"/>
    <property type="match status" value="1"/>
</dbReference>
<sequence length="311" mass="36029">MDFLNRDEYPYVTKLGGENDQLSWDLAQTCPLLTPFYTSDVTIPQQEDSGLLFNDTENLDTEKENSNTPGFENSFSDENIQFAQHGFYDEVERLDGEFFKLVETDSNLKSLFKSRIDFIDSPLSIENEKMLFEPQAKEYIRDEVQLVSHEKFSKQIKSEPEVGKYLRDQVQIASDERAPRQVKSKPSIPFSCKICHKSYKTADSLRKHKHTHRSTFLCTFCVTEKVQQRHSCPSRLIEHFWKCEAARKELYAMWGGVALAANAAAISVQLFGKPDQTRLRKLLLKLNEENKKNLAVEWLADDRPIQREVEC</sequence>
<dbReference type="InterPro" id="IPR013087">
    <property type="entry name" value="Znf_C2H2_type"/>
</dbReference>
<dbReference type="Pfam" id="PF13912">
    <property type="entry name" value="zf-C2H2_6"/>
    <property type="match status" value="1"/>
</dbReference>
<keyword evidence="1" id="KW-0862">Zinc</keyword>
<evidence type="ECO:0000256" key="1">
    <source>
        <dbReference type="PROSITE-ProRule" id="PRU00042"/>
    </source>
</evidence>
<keyword evidence="2" id="KW-1133">Transmembrane helix</keyword>
<gene>
    <name evidence="4" type="ORF">CANARDRAFT_9135</name>
</gene>
<evidence type="ECO:0000256" key="2">
    <source>
        <dbReference type="SAM" id="Phobius"/>
    </source>
</evidence>
<dbReference type="AlphaFoldDB" id="A0A1E4SWG9"/>
<evidence type="ECO:0000313" key="4">
    <source>
        <dbReference type="EMBL" id="ODV83845.1"/>
    </source>
</evidence>
<evidence type="ECO:0000259" key="3">
    <source>
        <dbReference type="PROSITE" id="PS50157"/>
    </source>
</evidence>
<keyword evidence="5" id="KW-1185">Reference proteome</keyword>
<proteinExistence type="predicted"/>
<dbReference type="OrthoDB" id="7951541at2759"/>